<reference evidence="2 3" key="1">
    <citation type="submission" date="2014-04" db="EMBL/GenBank/DDBJ databases">
        <authorList>
            <consortium name="DOE Joint Genome Institute"/>
            <person name="Kuo A."/>
            <person name="Gay G."/>
            <person name="Dore J."/>
            <person name="Kohler A."/>
            <person name="Nagy L.G."/>
            <person name="Floudas D."/>
            <person name="Copeland A."/>
            <person name="Barry K.W."/>
            <person name="Cichocki N."/>
            <person name="Veneault-Fourrey C."/>
            <person name="LaButti K."/>
            <person name="Lindquist E.A."/>
            <person name="Lipzen A."/>
            <person name="Lundell T."/>
            <person name="Morin E."/>
            <person name="Murat C."/>
            <person name="Sun H."/>
            <person name="Tunlid A."/>
            <person name="Henrissat B."/>
            <person name="Grigoriev I.V."/>
            <person name="Hibbett D.S."/>
            <person name="Martin F."/>
            <person name="Nordberg H.P."/>
            <person name="Cantor M.N."/>
            <person name="Hua S.X."/>
        </authorList>
    </citation>
    <scope>NUCLEOTIDE SEQUENCE [LARGE SCALE GENOMIC DNA]</scope>
    <source>
        <strain evidence="3">h7</strain>
    </source>
</reference>
<feature type="signal peptide" evidence="1">
    <location>
        <begin position="1"/>
        <end position="27"/>
    </location>
</feature>
<dbReference type="AlphaFoldDB" id="A0A0C2YZN6"/>
<evidence type="ECO:0000256" key="1">
    <source>
        <dbReference type="SAM" id="SignalP"/>
    </source>
</evidence>
<reference evidence="3" key="2">
    <citation type="submission" date="2015-01" db="EMBL/GenBank/DDBJ databases">
        <title>Evolutionary Origins and Diversification of the Mycorrhizal Mutualists.</title>
        <authorList>
            <consortium name="DOE Joint Genome Institute"/>
            <consortium name="Mycorrhizal Genomics Consortium"/>
            <person name="Kohler A."/>
            <person name="Kuo A."/>
            <person name="Nagy L.G."/>
            <person name="Floudas D."/>
            <person name="Copeland A."/>
            <person name="Barry K.W."/>
            <person name="Cichocki N."/>
            <person name="Veneault-Fourrey C."/>
            <person name="LaButti K."/>
            <person name="Lindquist E.A."/>
            <person name="Lipzen A."/>
            <person name="Lundell T."/>
            <person name="Morin E."/>
            <person name="Murat C."/>
            <person name="Riley R."/>
            <person name="Ohm R."/>
            <person name="Sun H."/>
            <person name="Tunlid A."/>
            <person name="Henrissat B."/>
            <person name="Grigoriev I.V."/>
            <person name="Hibbett D.S."/>
            <person name="Martin F."/>
        </authorList>
    </citation>
    <scope>NUCLEOTIDE SEQUENCE [LARGE SCALE GENOMIC DNA]</scope>
    <source>
        <strain evidence="3">h7</strain>
    </source>
</reference>
<feature type="chain" id="PRO_5002174802" evidence="1">
    <location>
        <begin position="28"/>
        <end position="86"/>
    </location>
</feature>
<proteinExistence type="predicted"/>
<sequence>MAKQLKVVSISLILAIASILRLQLVSGVPLRGAVKGRGEAASGDLRTPHPSQLSGFTEFLQEKHIEKRNTCDKHAKRKDLSCPLLK</sequence>
<name>A0A0C2YZN6_HEBCY</name>
<evidence type="ECO:0000313" key="2">
    <source>
        <dbReference type="EMBL" id="KIM46442.1"/>
    </source>
</evidence>
<dbReference type="HOGENOM" id="CLU_2498121_0_0_1"/>
<keyword evidence="1" id="KW-0732">Signal</keyword>
<keyword evidence="3" id="KW-1185">Reference proteome</keyword>
<gene>
    <name evidence="2" type="ORF">M413DRAFT_314900</name>
</gene>
<organism evidence="2 3">
    <name type="scientific">Hebeloma cylindrosporum</name>
    <dbReference type="NCBI Taxonomy" id="76867"/>
    <lineage>
        <taxon>Eukaryota</taxon>
        <taxon>Fungi</taxon>
        <taxon>Dikarya</taxon>
        <taxon>Basidiomycota</taxon>
        <taxon>Agaricomycotina</taxon>
        <taxon>Agaricomycetes</taxon>
        <taxon>Agaricomycetidae</taxon>
        <taxon>Agaricales</taxon>
        <taxon>Agaricineae</taxon>
        <taxon>Hymenogastraceae</taxon>
        <taxon>Hebeloma</taxon>
    </lineage>
</organism>
<evidence type="ECO:0000313" key="3">
    <source>
        <dbReference type="Proteomes" id="UP000053424"/>
    </source>
</evidence>
<protein>
    <submittedName>
        <fullName evidence="2">Uncharacterized protein</fullName>
    </submittedName>
</protein>
<dbReference type="Proteomes" id="UP000053424">
    <property type="component" value="Unassembled WGS sequence"/>
</dbReference>
<accession>A0A0C2YZN6</accession>
<dbReference type="EMBL" id="KN831771">
    <property type="protein sequence ID" value="KIM46442.1"/>
    <property type="molecule type" value="Genomic_DNA"/>
</dbReference>